<evidence type="ECO:0000256" key="4">
    <source>
        <dbReference type="ARBA" id="ARBA00022692"/>
    </source>
</evidence>
<comment type="subcellular location">
    <subcellularLocation>
        <location evidence="1">Cell membrane</location>
        <topology evidence="1">Multi-pass membrane protein</topology>
    </subcellularLocation>
</comment>
<keyword evidence="4 7" id="KW-0812">Transmembrane</keyword>
<gene>
    <name evidence="9" type="ORF">P4R38_09635</name>
</gene>
<dbReference type="InterPro" id="IPR036259">
    <property type="entry name" value="MFS_trans_sf"/>
</dbReference>
<feature type="transmembrane region" description="Helical" evidence="7">
    <location>
        <begin position="365"/>
        <end position="390"/>
    </location>
</feature>
<feature type="transmembrane region" description="Helical" evidence="7">
    <location>
        <begin position="273"/>
        <end position="296"/>
    </location>
</feature>
<keyword evidence="10" id="KW-1185">Reference proteome</keyword>
<feature type="transmembrane region" description="Helical" evidence="7">
    <location>
        <begin position="402"/>
        <end position="422"/>
    </location>
</feature>
<dbReference type="Pfam" id="PF07690">
    <property type="entry name" value="MFS_1"/>
    <property type="match status" value="1"/>
</dbReference>
<keyword evidence="2" id="KW-0813">Transport</keyword>
<dbReference type="Gene3D" id="1.20.1250.20">
    <property type="entry name" value="MFS general substrate transporter like domains"/>
    <property type="match status" value="1"/>
</dbReference>
<reference evidence="9 10" key="1">
    <citation type="submission" date="2023-03" db="EMBL/GenBank/DDBJ databases">
        <title>YIM 133296 draft genome.</title>
        <authorList>
            <person name="Xiong L."/>
        </authorList>
    </citation>
    <scope>NUCLEOTIDE SEQUENCE [LARGE SCALE GENOMIC DNA]</scope>
    <source>
        <strain evidence="9 10">YIM 133296</strain>
    </source>
</reference>
<feature type="transmembrane region" description="Helical" evidence="7">
    <location>
        <begin position="232"/>
        <end position="252"/>
    </location>
</feature>
<protein>
    <submittedName>
        <fullName evidence="9">MFS transporter</fullName>
    </submittedName>
</protein>
<evidence type="ECO:0000313" key="9">
    <source>
        <dbReference type="EMBL" id="MDF8264502.1"/>
    </source>
</evidence>
<evidence type="ECO:0000313" key="10">
    <source>
        <dbReference type="Proteomes" id="UP001528912"/>
    </source>
</evidence>
<keyword evidence="3" id="KW-1003">Cell membrane</keyword>
<evidence type="ECO:0000256" key="1">
    <source>
        <dbReference type="ARBA" id="ARBA00004651"/>
    </source>
</evidence>
<feature type="transmembrane region" description="Helical" evidence="7">
    <location>
        <begin position="204"/>
        <end position="226"/>
    </location>
</feature>
<evidence type="ECO:0000256" key="6">
    <source>
        <dbReference type="ARBA" id="ARBA00023136"/>
    </source>
</evidence>
<dbReference type="InterPro" id="IPR004638">
    <property type="entry name" value="EmrB-like"/>
</dbReference>
<evidence type="ECO:0000256" key="3">
    <source>
        <dbReference type="ARBA" id="ARBA00022475"/>
    </source>
</evidence>
<evidence type="ECO:0000256" key="5">
    <source>
        <dbReference type="ARBA" id="ARBA00022989"/>
    </source>
</evidence>
<feature type="transmembrane region" description="Helical" evidence="7">
    <location>
        <begin position="173"/>
        <end position="192"/>
    </location>
</feature>
<dbReference type="InterPro" id="IPR011701">
    <property type="entry name" value="MFS"/>
</dbReference>
<sequence>MSEVGESAGLRMNEKRGRLLLLTTILGSGMAFLDGTIVNVALPRIGKELQADLAGLQWVVNGYTLTLASLILVGGSLGDRLGRKRVYGWGVAGFAVMSVLCALAPTIEILVASRLLQGVAAALLTPGSLAMLQASFHPDDRMRAIGAWTGMLGIATAGGPVVGGWLVGIEWRLAFWLNVPLAAIVLLLLRSAPESRDEEASHHTDLAGVLLAPIGLAGITWALTAWPDTGASVSTLLSLAVGVLACVAFVVAERRERDPMVPLSLFANRTFSVINLVTLVVYGALSGSMFFIAVFLQVSAGWSPLAAGAATVPMSVIMLFLASRFGGIASTYGARTPMLAGSVLIAAALALLALAPDDPSFWRHILPGVTLMGFGLSMLVAPLTGTVLAAAPPSRSGLASGINNAISRTAGLLAIAVLPLLVGLSGREYAQGHLVADAYRQAMWWCAALVLAGTVVTAFGLERHCNRQMAEPATEGSPA</sequence>
<comment type="caution">
    <text evidence="9">The sequence shown here is derived from an EMBL/GenBank/DDBJ whole genome shotgun (WGS) entry which is preliminary data.</text>
</comment>
<dbReference type="EMBL" id="JAROAV010000028">
    <property type="protein sequence ID" value="MDF8264502.1"/>
    <property type="molecule type" value="Genomic_DNA"/>
</dbReference>
<dbReference type="InterPro" id="IPR020846">
    <property type="entry name" value="MFS_dom"/>
</dbReference>
<feature type="transmembrane region" description="Helical" evidence="7">
    <location>
        <begin position="19"/>
        <end position="42"/>
    </location>
</feature>
<proteinExistence type="predicted"/>
<dbReference type="PANTHER" id="PTHR42718">
    <property type="entry name" value="MAJOR FACILITATOR SUPERFAMILY MULTIDRUG TRANSPORTER MFSC"/>
    <property type="match status" value="1"/>
</dbReference>
<organism evidence="9 10">
    <name type="scientific">Luteipulveratus flavus</name>
    <dbReference type="NCBI Taxonomy" id="3031728"/>
    <lineage>
        <taxon>Bacteria</taxon>
        <taxon>Bacillati</taxon>
        <taxon>Actinomycetota</taxon>
        <taxon>Actinomycetes</taxon>
        <taxon>Micrococcales</taxon>
        <taxon>Dermacoccaceae</taxon>
        <taxon>Luteipulveratus</taxon>
    </lineage>
</organism>
<dbReference type="Gene3D" id="1.20.1720.10">
    <property type="entry name" value="Multidrug resistance protein D"/>
    <property type="match status" value="1"/>
</dbReference>
<dbReference type="SUPFAM" id="SSF103473">
    <property type="entry name" value="MFS general substrate transporter"/>
    <property type="match status" value="1"/>
</dbReference>
<evidence type="ECO:0000256" key="7">
    <source>
        <dbReference type="SAM" id="Phobius"/>
    </source>
</evidence>
<accession>A0ABT6C6J2</accession>
<evidence type="ECO:0000256" key="2">
    <source>
        <dbReference type="ARBA" id="ARBA00022448"/>
    </source>
</evidence>
<feature type="transmembrane region" description="Helical" evidence="7">
    <location>
        <begin position="302"/>
        <end position="322"/>
    </location>
</feature>
<dbReference type="RefSeq" id="WP_275237637.1">
    <property type="nucleotide sequence ID" value="NZ_JARFJC010000017.1"/>
</dbReference>
<feature type="domain" description="Major facilitator superfamily (MFS) profile" evidence="8">
    <location>
        <begin position="20"/>
        <end position="465"/>
    </location>
</feature>
<dbReference type="PANTHER" id="PTHR42718:SF42">
    <property type="entry name" value="EXPORT PROTEIN"/>
    <property type="match status" value="1"/>
</dbReference>
<dbReference type="CDD" id="cd17321">
    <property type="entry name" value="MFS_MMR_MDR_like"/>
    <property type="match status" value="1"/>
</dbReference>
<keyword evidence="5 7" id="KW-1133">Transmembrane helix</keyword>
<dbReference type="NCBIfam" id="TIGR00711">
    <property type="entry name" value="efflux_EmrB"/>
    <property type="match status" value="1"/>
</dbReference>
<feature type="transmembrane region" description="Helical" evidence="7">
    <location>
        <begin position="111"/>
        <end position="132"/>
    </location>
</feature>
<dbReference type="Proteomes" id="UP001528912">
    <property type="component" value="Unassembled WGS sequence"/>
</dbReference>
<evidence type="ECO:0000259" key="8">
    <source>
        <dbReference type="PROSITE" id="PS50850"/>
    </source>
</evidence>
<feature type="transmembrane region" description="Helical" evidence="7">
    <location>
        <begin position="86"/>
        <end position="105"/>
    </location>
</feature>
<feature type="transmembrane region" description="Helical" evidence="7">
    <location>
        <begin position="442"/>
        <end position="461"/>
    </location>
</feature>
<feature type="transmembrane region" description="Helical" evidence="7">
    <location>
        <begin position="144"/>
        <end position="167"/>
    </location>
</feature>
<keyword evidence="6 7" id="KW-0472">Membrane</keyword>
<name>A0ABT6C6J2_9MICO</name>
<dbReference type="PROSITE" id="PS50850">
    <property type="entry name" value="MFS"/>
    <property type="match status" value="1"/>
</dbReference>
<feature type="transmembrane region" description="Helical" evidence="7">
    <location>
        <begin position="334"/>
        <end position="353"/>
    </location>
</feature>
<feature type="transmembrane region" description="Helical" evidence="7">
    <location>
        <begin position="54"/>
        <end position="74"/>
    </location>
</feature>